<name>A0A411HPA3_9GAMM</name>
<dbReference type="Pfam" id="PF03061">
    <property type="entry name" value="4HBT"/>
    <property type="match status" value="1"/>
</dbReference>
<dbReference type="KEGG" id="xbc:ELE36_19150"/>
<dbReference type="PANTHER" id="PTHR11049:SF24">
    <property type="entry name" value="CYTOSOLIC ACYL COENZYME A THIOESTER HYDROLASE"/>
    <property type="match status" value="1"/>
</dbReference>
<dbReference type="GO" id="GO:0005829">
    <property type="term" value="C:cytosol"/>
    <property type="evidence" value="ECO:0007669"/>
    <property type="project" value="TreeGrafter"/>
</dbReference>
<dbReference type="AlphaFoldDB" id="A0A411HPA3"/>
<evidence type="ECO:0000313" key="5">
    <source>
        <dbReference type="EMBL" id="QBB72317.1"/>
    </source>
</evidence>
<dbReference type="PROSITE" id="PS51770">
    <property type="entry name" value="HOTDOG_ACOT"/>
    <property type="match status" value="1"/>
</dbReference>
<dbReference type="Proteomes" id="UP000291562">
    <property type="component" value="Chromosome"/>
</dbReference>
<dbReference type="GO" id="GO:0009062">
    <property type="term" value="P:fatty acid catabolic process"/>
    <property type="evidence" value="ECO:0007669"/>
    <property type="project" value="TreeGrafter"/>
</dbReference>
<dbReference type="GO" id="GO:0052816">
    <property type="term" value="F:long-chain fatty acyl-CoA hydrolase activity"/>
    <property type="evidence" value="ECO:0007669"/>
    <property type="project" value="TreeGrafter"/>
</dbReference>
<dbReference type="SUPFAM" id="SSF54637">
    <property type="entry name" value="Thioesterase/thiol ester dehydrase-isomerase"/>
    <property type="match status" value="1"/>
</dbReference>
<feature type="domain" description="HotDog ACOT-type" evidence="4">
    <location>
        <begin position="8"/>
        <end position="120"/>
    </location>
</feature>
<dbReference type="InterPro" id="IPR029069">
    <property type="entry name" value="HotDog_dom_sf"/>
</dbReference>
<dbReference type="RefSeq" id="WP_129836170.1">
    <property type="nucleotide sequence ID" value="NZ_CP035704.1"/>
</dbReference>
<gene>
    <name evidence="5" type="ORF">ELE36_19150</name>
</gene>
<dbReference type="EMBL" id="CP035704">
    <property type="protein sequence ID" value="QBB72317.1"/>
    <property type="molecule type" value="Genomic_DNA"/>
</dbReference>
<comment type="similarity">
    <text evidence="1">Belongs to the acyl coenzyme A hydrolase family.</text>
</comment>
<evidence type="ECO:0000313" key="6">
    <source>
        <dbReference type="Proteomes" id="UP000291562"/>
    </source>
</evidence>
<keyword evidence="2 3" id="KW-0378">Hydrolase</keyword>
<proteinExistence type="inferred from homology"/>
<organism evidence="5 6">
    <name type="scientific">Pseudolysobacter antarcticus</name>
    <dbReference type="NCBI Taxonomy" id="2511995"/>
    <lineage>
        <taxon>Bacteria</taxon>
        <taxon>Pseudomonadati</taxon>
        <taxon>Pseudomonadota</taxon>
        <taxon>Gammaproteobacteria</taxon>
        <taxon>Lysobacterales</taxon>
        <taxon>Rhodanobacteraceae</taxon>
        <taxon>Pseudolysobacter</taxon>
    </lineage>
</organism>
<evidence type="ECO:0000256" key="3">
    <source>
        <dbReference type="PROSITE-ProRule" id="PRU01106"/>
    </source>
</evidence>
<accession>A0A411HPA3</accession>
<evidence type="ECO:0000259" key="4">
    <source>
        <dbReference type="PROSITE" id="PS51770"/>
    </source>
</evidence>
<dbReference type="GO" id="GO:0006637">
    <property type="term" value="P:acyl-CoA metabolic process"/>
    <property type="evidence" value="ECO:0007669"/>
    <property type="project" value="TreeGrafter"/>
</dbReference>
<protein>
    <submittedName>
        <fullName evidence="5">Acyl-CoA thioesterase</fullName>
    </submittedName>
</protein>
<evidence type="ECO:0000256" key="2">
    <source>
        <dbReference type="ARBA" id="ARBA00022801"/>
    </source>
</evidence>
<dbReference type="OrthoDB" id="8894489at2"/>
<dbReference type="PANTHER" id="PTHR11049">
    <property type="entry name" value="ACYL COENZYME A THIOESTER HYDROLASE"/>
    <property type="match status" value="1"/>
</dbReference>
<reference evidence="5 6" key="1">
    <citation type="submission" date="2019-01" db="EMBL/GenBank/DDBJ databases">
        <title>Pseudolysobacter antarctica gen. nov., sp. nov., isolated from Fildes Peninsula, Antarctica.</title>
        <authorList>
            <person name="Wei Z."/>
            <person name="Peng F."/>
        </authorList>
    </citation>
    <scope>NUCLEOTIDE SEQUENCE [LARGE SCALE GENOMIC DNA]</scope>
    <source>
        <strain evidence="5 6">AQ6-296</strain>
    </source>
</reference>
<evidence type="ECO:0000256" key="1">
    <source>
        <dbReference type="ARBA" id="ARBA00010458"/>
    </source>
</evidence>
<sequence length="148" mass="16028">MPVSEAAVLTEVRLLEMVFPDQTNHYGTLFGGHALALMDKAAFIAASRYSRRTVVTARSEQIDFRSPVRQGQLIELIGGVVATGRSSMTVAVDLYAEDLLSGERQLCTRGHFVMIALDANHKPVAVPLLATVVAGDDAMESRSMEADH</sequence>
<dbReference type="Gene3D" id="3.10.129.10">
    <property type="entry name" value="Hotdog Thioesterase"/>
    <property type="match status" value="1"/>
</dbReference>
<dbReference type="CDD" id="cd03442">
    <property type="entry name" value="BFIT_BACH"/>
    <property type="match status" value="1"/>
</dbReference>
<dbReference type="InterPro" id="IPR006683">
    <property type="entry name" value="Thioestr_dom"/>
</dbReference>
<dbReference type="InterPro" id="IPR040170">
    <property type="entry name" value="Cytosol_ACT"/>
</dbReference>
<dbReference type="InterPro" id="IPR033120">
    <property type="entry name" value="HOTDOG_ACOT"/>
</dbReference>
<keyword evidence="6" id="KW-1185">Reference proteome</keyword>